<evidence type="ECO:0000256" key="10">
    <source>
        <dbReference type="ARBA" id="ARBA00023136"/>
    </source>
</evidence>
<evidence type="ECO:0000256" key="1">
    <source>
        <dbReference type="ARBA" id="ARBA00004434"/>
    </source>
</evidence>
<name>A0A383V6X2_TETOB</name>
<evidence type="ECO:0000256" key="7">
    <source>
        <dbReference type="ARBA" id="ARBA00022840"/>
    </source>
</evidence>
<keyword evidence="7" id="KW-0067">ATP-binding</keyword>
<evidence type="ECO:0000256" key="5">
    <source>
        <dbReference type="ARBA" id="ARBA00022792"/>
    </source>
</evidence>
<dbReference type="InterPro" id="IPR027417">
    <property type="entry name" value="P-loop_NTPase"/>
</dbReference>
<keyword evidence="9" id="KW-0496">Mitochondrion</keyword>
<evidence type="ECO:0000256" key="9">
    <source>
        <dbReference type="ARBA" id="ARBA00023128"/>
    </source>
</evidence>
<dbReference type="Proteomes" id="UP000256970">
    <property type="component" value="Unassembled WGS sequence"/>
</dbReference>
<dbReference type="InterPro" id="IPR003593">
    <property type="entry name" value="AAA+_ATPase"/>
</dbReference>
<evidence type="ECO:0000259" key="13">
    <source>
        <dbReference type="SMART" id="SM00382"/>
    </source>
</evidence>
<keyword evidence="6" id="KW-0378">Hydrolase</keyword>
<dbReference type="GO" id="GO:0005743">
    <property type="term" value="C:mitochondrial inner membrane"/>
    <property type="evidence" value="ECO:0007669"/>
    <property type="project" value="UniProtKB-SubCell"/>
</dbReference>
<dbReference type="Pfam" id="PF08740">
    <property type="entry name" value="BCS1_N"/>
    <property type="match status" value="1"/>
</dbReference>
<evidence type="ECO:0000256" key="4">
    <source>
        <dbReference type="ARBA" id="ARBA00022741"/>
    </source>
</evidence>
<evidence type="ECO:0000313" key="16">
    <source>
        <dbReference type="Proteomes" id="UP000256970"/>
    </source>
</evidence>
<keyword evidence="5" id="KW-0999">Mitochondrion inner membrane</keyword>
<protein>
    <recommendedName>
        <fullName evidence="17">AAA+ ATPase domain-containing protein</fullName>
    </recommendedName>
</protein>
<dbReference type="EMBL" id="FNXT01000088">
    <property type="protein sequence ID" value="SZX60680.1"/>
    <property type="molecule type" value="Genomic_DNA"/>
</dbReference>
<comment type="subcellular location">
    <subcellularLocation>
        <location evidence="1">Mitochondrion inner membrane</location>
        <topology evidence="1">Single-pass membrane protein</topology>
    </subcellularLocation>
</comment>
<evidence type="ECO:0000259" key="14">
    <source>
        <dbReference type="SMART" id="SM01024"/>
    </source>
</evidence>
<evidence type="ECO:0000256" key="11">
    <source>
        <dbReference type="ARBA" id="ARBA00048778"/>
    </source>
</evidence>
<keyword evidence="4" id="KW-0547">Nucleotide-binding</keyword>
<sequence>MGVAATELLHSFLMVLNRLPGKQALLFVPLAFGYSKLDPKFCSSKADAQAPASPAAAAPSSGSGAHTTAAVTDSALPGPLGVLATQLMGQNQFASGGLVLMAVGAAAAGARLALGSALRYCRRHVMVTAEIDSRDDAYRWVMHWLSQHPKFSNSTMVSVTTNLSGTFGTSVVQHPLASSSSSSKAGEGPPVAYLPAPGDHLLRYQGRWLCISRRRATGNPQLAANARLLLETLSISLLGTNRQPLDALLAEAAAAYNQSQATRTAVHSVDQDGYWSQVGSRPIRPLSTVVLPQGQADALFTDCQEFLASEQWYAHHGIPYRRGYLLYGPPGTGKTSLVMALAGALGLEIYVVTLSSPTMTDETLRNLLNSAGVRSILLLEDVDAAFVDRSAGGGGAARLTFSGLLNAIDGVAAQEGRLLFMTTNHIERLNDALIRPGRVDVRCFLGPATRQQARDLFVSFYRDLPHLLLRLPQDLAAAAVMAEDGVPLLAGSSQGMAGAQSAAAATNKPSPVAAAGDDSKAAAADQAQLQQQPGHKQPHAVRSASLSASRAEAAAAAQELAQREAVLVDLAQQFAAQLPAEGGVSMAQLQGFLMTHRKDPWAAVASVAKLLQQAQQQQQQQEELEQ</sequence>
<dbReference type="Pfam" id="PF25426">
    <property type="entry name" value="AAA_lid_BCS1"/>
    <property type="match status" value="1"/>
</dbReference>
<dbReference type="Pfam" id="PF00004">
    <property type="entry name" value="AAA"/>
    <property type="match status" value="1"/>
</dbReference>
<dbReference type="InterPro" id="IPR057495">
    <property type="entry name" value="AAA_lid_BCS1"/>
</dbReference>
<dbReference type="InterPro" id="IPR003959">
    <property type="entry name" value="ATPase_AAA_core"/>
</dbReference>
<dbReference type="InterPro" id="IPR050747">
    <property type="entry name" value="Mitochondrial_chaperone_BCS1"/>
</dbReference>
<dbReference type="SMART" id="SM00382">
    <property type="entry name" value="AAA"/>
    <property type="match status" value="1"/>
</dbReference>
<feature type="domain" description="AAA+ ATPase" evidence="13">
    <location>
        <begin position="320"/>
        <end position="449"/>
    </location>
</feature>
<feature type="compositionally biased region" description="Low complexity" evidence="12">
    <location>
        <begin position="513"/>
        <end position="532"/>
    </location>
</feature>
<dbReference type="GO" id="GO:0016887">
    <property type="term" value="F:ATP hydrolysis activity"/>
    <property type="evidence" value="ECO:0007669"/>
    <property type="project" value="InterPro"/>
</dbReference>
<dbReference type="GO" id="GO:0005524">
    <property type="term" value="F:ATP binding"/>
    <property type="evidence" value="ECO:0007669"/>
    <property type="project" value="UniProtKB-KW"/>
</dbReference>
<gene>
    <name evidence="15" type="ORF">BQ4739_LOCUS1209</name>
</gene>
<evidence type="ECO:0000256" key="12">
    <source>
        <dbReference type="SAM" id="MobiDB-lite"/>
    </source>
</evidence>
<keyword evidence="10" id="KW-0472">Membrane</keyword>
<dbReference type="PANTHER" id="PTHR23070">
    <property type="entry name" value="BCS1 AAA-TYPE ATPASE"/>
    <property type="match status" value="1"/>
</dbReference>
<dbReference type="SMART" id="SM01024">
    <property type="entry name" value="BCS1_N"/>
    <property type="match status" value="1"/>
</dbReference>
<keyword evidence="3" id="KW-0812">Transmembrane</keyword>
<evidence type="ECO:0000256" key="3">
    <source>
        <dbReference type="ARBA" id="ARBA00022692"/>
    </source>
</evidence>
<feature type="region of interest" description="Disordered" evidence="12">
    <location>
        <begin position="500"/>
        <end position="547"/>
    </location>
</feature>
<comment type="catalytic activity">
    <reaction evidence="11">
        <text>ATP + H2O = ADP + phosphate + H(+)</text>
        <dbReference type="Rhea" id="RHEA:13065"/>
        <dbReference type="ChEBI" id="CHEBI:15377"/>
        <dbReference type="ChEBI" id="CHEBI:15378"/>
        <dbReference type="ChEBI" id="CHEBI:30616"/>
        <dbReference type="ChEBI" id="CHEBI:43474"/>
        <dbReference type="ChEBI" id="CHEBI:456216"/>
    </reaction>
    <physiologicalReaction direction="left-to-right" evidence="11">
        <dbReference type="Rhea" id="RHEA:13066"/>
    </physiologicalReaction>
</comment>
<evidence type="ECO:0000256" key="8">
    <source>
        <dbReference type="ARBA" id="ARBA00022989"/>
    </source>
</evidence>
<feature type="domain" description="BCS1 N-terminal" evidence="14">
    <location>
        <begin position="101"/>
        <end position="289"/>
    </location>
</feature>
<evidence type="ECO:0008006" key="17">
    <source>
        <dbReference type="Google" id="ProtNLM"/>
    </source>
</evidence>
<dbReference type="AlphaFoldDB" id="A0A383V6X2"/>
<keyword evidence="8" id="KW-1133">Transmembrane helix</keyword>
<comment type="similarity">
    <text evidence="2">Belongs to the AAA ATPase family. BCS1 subfamily.</text>
</comment>
<evidence type="ECO:0000313" key="15">
    <source>
        <dbReference type="EMBL" id="SZX60680.1"/>
    </source>
</evidence>
<proteinExistence type="inferred from homology"/>
<dbReference type="InterPro" id="IPR014851">
    <property type="entry name" value="BCS1_N"/>
</dbReference>
<keyword evidence="16" id="KW-1185">Reference proteome</keyword>
<dbReference type="SUPFAM" id="SSF52540">
    <property type="entry name" value="P-loop containing nucleoside triphosphate hydrolases"/>
    <property type="match status" value="1"/>
</dbReference>
<evidence type="ECO:0000256" key="6">
    <source>
        <dbReference type="ARBA" id="ARBA00022801"/>
    </source>
</evidence>
<dbReference type="Gene3D" id="3.40.50.300">
    <property type="entry name" value="P-loop containing nucleotide triphosphate hydrolases"/>
    <property type="match status" value="1"/>
</dbReference>
<evidence type="ECO:0000256" key="2">
    <source>
        <dbReference type="ARBA" id="ARBA00007448"/>
    </source>
</evidence>
<dbReference type="STRING" id="3088.A0A383V6X2"/>
<accession>A0A383V6X2</accession>
<organism evidence="15 16">
    <name type="scientific">Tetradesmus obliquus</name>
    <name type="common">Green alga</name>
    <name type="synonym">Acutodesmus obliquus</name>
    <dbReference type="NCBI Taxonomy" id="3088"/>
    <lineage>
        <taxon>Eukaryota</taxon>
        <taxon>Viridiplantae</taxon>
        <taxon>Chlorophyta</taxon>
        <taxon>core chlorophytes</taxon>
        <taxon>Chlorophyceae</taxon>
        <taxon>CS clade</taxon>
        <taxon>Sphaeropleales</taxon>
        <taxon>Scenedesmaceae</taxon>
        <taxon>Tetradesmus</taxon>
    </lineage>
</organism>
<reference evidence="15 16" key="1">
    <citation type="submission" date="2016-10" db="EMBL/GenBank/DDBJ databases">
        <authorList>
            <person name="Cai Z."/>
        </authorList>
    </citation>
    <scope>NUCLEOTIDE SEQUENCE [LARGE SCALE GENOMIC DNA]</scope>
</reference>
<dbReference type="CDD" id="cd19510">
    <property type="entry name" value="RecA-like_BCS1"/>
    <property type="match status" value="1"/>
</dbReference>